<dbReference type="Proteomes" id="UP000006620">
    <property type="component" value="Chromosome"/>
</dbReference>
<dbReference type="KEGG" id="pms:KNP414_01022"/>
<organism evidence="2 3">
    <name type="scientific">Paenibacillus mucilaginosus (strain KNP414)</name>
    <dbReference type="NCBI Taxonomy" id="1036673"/>
    <lineage>
        <taxon>Bacteria</taxon>
        <taxon>Bacillati</taxon>
        <taxon>Bacillota</taxon>
        <taxon>Bacilli</taxon>
        <taxon>Bacillales</taxon>
        <taxon>Paenibacillaceae</taxon>
        <taxon>Paenibacillus</taxon>
    </lineage>
</organism>
<dbReference type="Gene3D" id="3.20.20.450">
    <property type="entry name" value="EAL domain"/>
    <property type="match status" value="1"/>
</dbReference>
<evidence type="ECO:0000259" key="1">
    <source>
        <dbReference type="PROSITE" id="PS50883"/>
    </source>
</evidence>
<dbReference type="RefSeq" id="WP_013914776.1">
    <property type="nucleotide sequence ID" value="NC_015690.1"/>
</dbReference>
<dbReference type="SMART" id="SM00052">
    <property type="entry name" value="EAL"/>
    <property type="match status" value="1"/>
</dbReference>
<evidence type="ECO:0000313" key="2">
    <source>
        <dbReference type="EMBL" id="AEI39612.1"/>
    </source>
</evidence>
<dbReference type="PATRIC" id="fig|1036673.3.peg.919"/>
<dbReference type="AlphaFoldDB" id="F8FAF9"/>
<accession>F8FAF9</accession>
<dbReference type="EMBL" id="CP002869">
    <property type="protein sequence ID" value="AEI39612.1"/>
    <property type="molecule type" value="Genomic_DNA"/>
</dbReference>
<protein>
    <submittedName>
        <fullName evidence="2">Diguanylate phosphodiesterase</fullName>
    </submittedName>
</protein>
<reference evidence="2 3" key="2">
    <citation type="journal article" date="2013" name="Genome Announc.">
        <title>Genome Sequence of Growth-Improving Paenibacillus mucilaginosus Strain KNP414.</title>
        <authorList>
            <person name="Lu J.J."/>
            <person name="Wang J.F."/>
            <person name="Hu X.F."/>
        </authorList>
    </citation>
    <scope>NUCLEOTIDE SEQUENCE [LARGE SCALE GENOMIC DNA]</scope>
    <source>
        <strain evidence="2 3">KNP414</strain>
    </source>
</reference>
<proteinExistence type="predicted"/>
<evidence type="ECO:0000313" key="3">
    <source>
        <dbReference type="Proteomes" id="UP000006620"/>
    </source>
</evidence>
<name>F8FAF9_PAEMK</name>
<dbReference type="InterPro" id="IPR001633">
    <property type="entry name" value="EAL_dom"/>
</dbReference>
<feature type="domain" description="EAL" evidence="1">
    <location>
        <begin position="98"/>
        <end position="349"/>
    </location>
</feature>
<dbReference type="PANTHER" id="PTHR33121:SF15">
    <property type="entry name" value="BLUE LIGHT- AND TEMPERATURE-REGULATED ANTIREPRESSOR BLUF"/>
    <property type="match status" value="1"/>
</dbReference>
<reference evidence="3" key="1">
    <citation type="submission" date="2011-06" db="EMBL/GenBank/DDBJ databases">
        <title>Complete genome sequence of Paenibacillus mucilaginosus KNP414.</title>
        <authorList>
            <person name="Wang J."/>
            <person name="Hu S."/>
            <person name="Hu X."/>
            <person name="Zhang B."/>
            <person name="Dong D."/>
            <person name="Zhang S."/>
            <person name="Zhao K."/>
            <person name="Wu D."/>
        </authorList>
    </citation>
    <scope>NUCLEOTIDE SEQUENCE [LARGE SCALE GENOMIC DNA]</scope>
    <source>
        <strain evidence="3">KNP414</strain>
    </source>
</reference>
<sequence length="350" mass="38985">MECSACSRVAPIEDRGIVTVRSGRPEVQHKINGHVRTGGSFSPVTFRYESQEELLGKLHELQLALSPEEREEVLLTIAGGHGQGEGKPAAVSLNHFFARLENHGLVRLIMEADFTSHMQPIVEMETGEVFAYEFLLRAAEDGPSFQPYQLFRTAQATGLHSFLDRAARISAIEVSARHLSPGTKRFVNFLPSSIYNPNYCLSHTFAAIDRCSLDPADFVFEVVETERIEDIAHLRSIFKVYREHGMKVALDDVGSGFSTLEVLTALQPDFVKIDRGLVDRCDQDEGKQERIREILERAASFGASVLAEGMERREEWEYCRSAGIRLAQGYLLGKPAAAPLARGARPAPWL</sequence>
<dbReference type="SUPFAM" id="SSF141868">
    <property type="entry name" value="EAL domain-like"/>
    <property type="match status" value="1"/>
</dbReference>
<dbReference type="PROSITE" id="PS50883">
    <property type="entry name" value="EAL"/>
    <property type="match status" value="1"/>
</dbReference>
<dbReference type="InterPro" id="IPR035919">
    <property type="entry name" value="EAL_sf"/>
</dbReference>
<dbReference type="Pfam" id="PF00563">
    <property type="entry name" value="EAL"/>
    <property type="match status" value="1"/>
</dbReference>
<dbReference type="HOGENOM" id="CLU_000445_70_0_9"/>
<gene>
    <name evidence="2" type="ordered locus">KNP414_01022</name>
</gene>
<dbReference type="GO" id="GO:0071111">
    <property type="term" value="F:cyclic-guanylate-specific phosphodiesterase activity"/>
    <property type="evidence" value="ECO:0007669"/>
    <property type="project" value="InterPro"/>
</dbReference>
<dbReference type="InterPro" id="IPR050706">
    <property type="entry name" value="Cyclic-di-GMP_PDE-like"/>
</dbReference>
<dbReference type="CDD" id="cd01948">
    <property type="entry name" value="EAL"/>
    <property type="match status" value="1"/>
</dbReference>
<dbReference type="PANTHER" id="PTHR33121">
    <property type="entry name" value="CYCLIC DI-GMP PHOSPHODIESTERASE PDEF"/>
    <property type="match status" value="1"/>
</dbReference>